<evidence type="ECO:0000313" key="2">
    <source>
        <dbReference type="Proteomes" id="UP000499080"/>
    </source>
</evidence>
<name>A0A4Y2N9W2_ARAVE</name>
<organism evidence="1 2">
    <name type="scientific">Araneus ventricosus</name>
    <name type="common">Orbweaver spider</name>
    <name type="synonym">Epeira ventricosa</name>
    <dbReference type="NCBI Taxonomy" id="182803"/>
    <lineage>
        <taxon>Eukaryota</taxon>
        <taxon>Metazoa</taxon>
        <taxon>Ecdysozoa</taxon>
        <taxon>Arthropoda</taxon>
        <taxon>Chelicerata</taxon>
        <taxon>Arachnida</taxon>
        <taxon>Araneae</taxon>
        <taxon>Araneomorphae</taxon>
        <taxon>Entelegynae</taxon>
        <taxon>Araneoidea</taxon>
        <taxon>Araneidae</taxon>
        <taxon>Araneus</taxon>
    </lineage>
</organism>
<protein>
    <submittedName>
        <fullName evidence="1">Uncharacterized protein</fullName>
    </submittedName>
</protein>
<sequence>MYTPSLRHVYHHTKGISSLSGQSPSSILRLVPSGISSGHSPFCKNSPSPPLFQLCLRIGGEISASCLPTRMRSCRISKRFSLPVDNNDYLPS</sequence>
<dbReference type="EMBL" id="BGPR01008739">
    <property type="protein sequence ID" value="GBN35723.1"/>
    <property type="molecule type" value="Genomic_DNA"/>
</dbReference>
<proteinExistence type="predicted"/>
<comment type="caution">
    <text evidence="1">The sequence shown here is derived from an EMBL/GenBank/DDBJ whole genome shotgun (WGS) entry which is preliminary data.</text>
</comment>
<accession>A0A4Y2N9W2</accession>
<keyword evidence="2" id="KW-1185">Reference proteome</keyword>
<dbReference type="Proteomes" id="UP000499080">
    <property type="component" value="Unassembled WGS sequence"/>
</dbReference>
<evidence type="ECO:0000313" key="1">
    <source>
        <dbReference type="EMBL" id="GBN35723.1"/>
    </source>
</evidence>
<dbReference type="AlphaFoldDB" id="A0A4Y2N9W2"/>
<reference evidence="1 2" key="1">
    <citation type="journal article" date="2019" name="Sci. Rep.">
        <title>Orb-weaving spider Araneus ventricosus genome elucidates the spidroin gene catalogue.</title>
        <authorList>
            <person name="Kono N."/>
            <person name="Nakamura H."/>
            <person name="Ohtoshi R."/>
            <person name="Moran D.A.P."/>
            <person name="Shinohara A."/>
            <person name="Yoshida Y."/>
            <person name="Fujiwara M."/>
            <person name="Mori M."/>
            <person name="Tomita M."/>
            <person name="Arakawa K."/>
        </authorList>
    </citation>
    <scope>NUCLEOTIDE SEQUENCE [LARGE SCALE GENOMIC DNA]</scope>
</reference>
<gene>
    <name evidence="1" type="ORF">AVEN_130424_1</name>
</gene>